<feature type="transmembrane region" description="Helical" evidence="1">
    <location>
        <begin position="353"/>
        <end position="376"/>
    </location>
</feature>
<sequence length="523" mass="57745">MLTNKHLGTVSVVCRFALAIGAIVFSPMVVGHGFGQRYDLPVPLWLWVTGAGATIVLSFVIVGVFSRNHGAKTAYSRFNLLNVSFLRCLAHRVPLAIVRAVAVIFLIATVLAGFVGDPDPFRNLAPVMVWVVWWVGVAFICALIGDLWALVNPFRTLFCWAEWTFSRLTSGAQLSVARPYPHALAMWPAVAGLLIFFWAELIWSGGSVPRNLAIAVMIYAVVTWVGMFVYGRDVWLQNGDTFSVIFGILARFAPLELRVVDNTAVVSTCAGPACHYKALECVNGYHCLARVAPEQRQWNLRPPALGLLNDQRVTFSMMILVIVLLATVTFDGLLETRLWTHILDRTLSDEIRWVGSAALVLFSAGFLFIYLFFSALMCRLAQRYGENNGVGRLKSTLEVASAFVLTLVPIAIAYHLAHYLSYLVITGQYFIPRVSDPFGYGWNLFGTADYKVDIGLLSARVAWYLAVTFVVLGHVFAVYLAHVVAGRTFGGGRAAHLSQVPMVVLMVLYTMVSLWILAQPMVA</sequence>
<keyword evidence="1" id="KW-0472">Membrane</keyword>
<feature type="transmembrane region" description="Helical" evidence="1">
    <location>
        <begin position="461"/>
        <end position="485"/>
    </location>
</feature>
<protein>
    <submittedName>
        <fullName evidence="2">Uncharacterized protein</fullName>
    </submittedName>
</protein>
<organism evidence="2">
    <name type="scientific">marine metagenome</name>
    <dbReference type="NCBI Taxonomy" id="408172"/>
    <lineage>
        <taxon>unclassified sequences</taxon>
        <taxon>metagenomes</taxon>
        <taxon>ecological metagenomes</taxon>
    </lineage>
</organism>
<accession>A0A381S5T7</accession>
<evidence type="ECO:0000256" key="1">
    <source>
        <dbReference type="SAM" id="Phobius"/>
    </source>
</evidence>
<keyword evidence="1" id="KW-1133">Transmembrane helix</keyword>
<proteinExistence type="predicted"/>
<dbReference type="AlphaFoldDB" id="A0A381S5T7"/>
<keyword evidence="1" id="KW-0812">Transmembrane</keyword>
<feature type="transmembrane region" description="Helical" evidence="1">
    <location>
        <begin position="212"/>
        <end position="230"/>
    </location>
</feature>
<feature type="transmembrane region" description="Helical" evidence="1">
    <location>
        <begin position="497"/>
        <end position="518"/>
    </location>
</feature>
<feature type="transmembrane region" description="Helical" evidence="1">
    <location>
        <begin position="313"/>
        <end position="333"/>
    </location>
</feature>
<feature type="transmembrane region" description="Helical" evidence="1">
    <location>
        <begin position="397"/>
        <end position="417"/>
    </location>
</feature>
<evidence type="ECO:0000313" key="2">
    <source>
        <dbReference type="EMBL" id="SUZ98824.1"/>
    </source>
</evidence>
<gene>
    <name evidence="2" type="ORF">METZ01_LOCUS51678</name>
</gene>
<dbReference type="EMBL" id="UINC01002642">
    <property type="protein sequence ID" value="SUZ98824.1"/>
    <property type="molecule type" value="Genomic_DNA"/>
</dbReference>
<feature type="transmembrane region" description="Helical" evidence="1">
    <location>
        <begin position="12"/>
        <end position="32"/>
    </location>
</feature>
<feature type="transmembrane region" description="Helical" evidence="1">
    <location>
        <begin position="127"/>
        <end position="151"/>
    </location>
</feature>
<feature type="transmembrane region" description="Helical" evidence="1">
    <location>
        <begin position="184"/>
        <end position="206"/>
    </location>
</feature>
<name>A0A381S5T7_9ZZZZ</name>
<feature type="transmembrane region" description="Helical" evidence="1">
    <location>
        <begin position="96"/>
        <end position="115"/>
    </location>
</feature>
<feature type="transmembrane region" description="Helical" evidence="1">
    <location>
        <begin position="44"/>
        <end position="65"/>
    </location>
</feature>
<reference evidence="2" key="1">
    <citation type="submission" date="2018-05" db="EMBL/GenBank/DDBJ databases">
        <authorList>
            <person name="Lanie J.A."/>
            <person name="Ng W.-L."/>
            <person name="Kazmierczak K.M."/>
            <person name="Andrzejewski T.M."/>
            <person name="Davidsen T.M."/>
            <person name="Wayne K.J."/>
            <person name="Tettelin H."/>
            <person name="Glass J.I."/>
            <person name="Rusch D."/>
            <person name="Podicherti R."/>
            <person name="Tsui H.-C.T."/>
            <person name="Winkler M.E."/>
        </authorList>
    </citation>
    <scope>NUCLEOTIDE SEQUENCE</scope>
</reference>